<organism evidence="1 2">
    <name type="scientific">Pseudomonas trivialis</name>
    <dbReference type="NCBI Taxonomy" id="200450"/>
    <lineage>
        <taxon>Bacteria</taxon>
        <taxon>Pseudomonadati</taxon>
        <taxon>Pseudomonadota</taxon>
        <taxon>Gammaproteobacteria</taxon>
        <taxon>Pseudomonadales</taxon>
        <taxon>Pseudomonadaceae</taxon>
        <taxon>Pseudomonas</taxon>
    </lineage>
</organism>
<dbReference type="KEGG" id="ptv:AA957_23470"/>
<gene>
    <name evidence="1" type="ORF">AA957_23470</name>
</gene>
<reference evidence="1 2" key="1">
    <citation type="journal article" date="2015" name="Genome Announc.">
        <title>Complete Genome Sequence of the Rhizobacterium Pseudomonas trivialis Strain IHBB745 with Multiple Plant Growth-Promoting Activities and Tolerance to Desiccation and Alkalinity.</title>
        <authorList>
            <person name="Gulati A."/>
            <person name="Swarnkar M.K."/>
            <person name="Vyas P."/>
            <person name="Rahi P."/>
            <person name="Thakur R."/>
            <person name="Thakur N."/>
            <person name="Singh A.K."/>
        </authorList>
    </citation>
    <scope>NUCLEOTIDE SEQUENCE [LARGE SCALE GENOMIC DNA]</scope>
    <source>
        <strain evidence="2">745</strain>
    </source>
</reference>
<dbReference type="AlphaFoldDB" id="A0A0H5AFS7"/>
<dbReference type="OrthoDB" id="7066376at2"/>
<dbReference type="PATRIC" id="fig|200450.3.peg.4832"/>
<proteinExistence type="predicted"/>
<dbReference type="Proteomes" id="UP000036608">
    <property type="component" value="Chromosome"/>
</dbReference>
<protein>
    <submittedName>
        <fullName evidence="1">Uncharacterized protein</fullName>
    </submittedName>
</protein>
<reference evidence="2" key="2">
    <citation type="submission" date="2015-05" db="EMBL/GenBank/DDBJ databases">
        <authorList>
            <person name="Swarnkar M.K."/>
            <person name="Vyas P."/>
            <person name="Rahi P."/>
            <person name="Thakur R."/>
            <person name="Thakur N."/>
            <person name="Singh A.K."/>
            <person name="Gulati A."/>
        </authorList>
    </citation>
    <scope>NUCLEOTIDE SEQUENCE [LARGE SCALE GENOMIC DNA]</scope>
    <source>
        <strain evidence="2">745</strain>
    </source>
</reference>
<evidence type="ECO:0000313" key="1">
    <source>
        <dbReference type="EMBL" id="AKS08963.1"/>
    </source>
</evidence>
<sequence length="84" mass="9438">MSTDPLCLVFVPALVVLLTAAENKKGLPLTELEVCNIRDQATCVALTFSTALEMEEQRGYPDIVAEDCWNEWQRVRLEIQTSPL</sequence>
<dbReference type="EMBL" id="CP011507">
    <property type="protein sequence ID" value="AKS08963.1"/>
    <property type="molecule type" value="Genomic_DNA"/>
</dbReference>
<accession>A0A0H5AFS7</accession>
<dbReference type="RefSeq" id="WP_049712296.1">
    <property type="nucleotide sequence ID" value="NZ_CP011507.1"/>
</dbReference>
<evidence type="ECO:0000313" key="2">
    <source>
        <dbReference type="Proteomes" id="UP000036608"/>
    </source>
</evidence>
<name>A0A0H5AFS7_9PSED</name>